<keyword evidence="3" id="KW-0274">FAD</keyword>
<dbReference type="GO" id="GO:0071949">
    <property type="term" value="F:FAD binding"/>
    <property type="evidence" value="ECO:0007669"/>
    <property type="project" value="InterPro"/>
</dbReference>
<protein>
    <submittedName>
        <fullName evidence="7">FAD-binding-3 domain-containing protein</fullName>
    </submittedName>
</protein>
<evidence type="ECO:0000313" key="7">
    <source>
        <dbReference type="EMBL" id="KAF7373147.1"/>
    </source>
</evidence>
<dbReference type="Gene3D" id="3.50.50.60">
    <property type="entry name" value="FAD/NAD(P)-binding domain"/>
    <property type="match status" value="1"/>
</dbReference>
<dbReference type="Pfam" id="PF01494">
    <property type="entry name" value="FAD_binding_3"/>
    <property type="match status" value="1"/>
</dbReference>
<evidence type="ECO:0000313" key="8">
    <source>
        <dbReference type="Proteomes" id="UP000623467"/>
    </source>
</evidence>
<reference evidence="7" key="1">
    <citation type="submission" date="2020-05" db="EMBL/GenBank/DDBJ databases">
        <title>Mycena genomes resolve the evolution of fungal bioluminescence.</title>
        <authorList>
            <person name="Tsai I.J."/>
        </authorList>
    </citation>
    <scope>NUCLEOTIDE SEQUENCE</scope>
    <source>
        <strain evidence="7">160909Yilan</strain>
    </source>
</reference>
<dbReference type="InterPro" id="IPR002938">
    <property type="entry name" value="FAD-bd"/>
</dbReference>
<comment type="similarity">
    <text evidence="1">Belongs to the paxM FAD-dependent monooxygenase family.</text>
</comment>
<evidence type="ECO:0000256" key="2">
    <source>
        <dbReference type="ARBA" id="ARBA00022630"/>
    </source>
</evidence>
<evidence type="ECO:0000256" key="3">
    <source>
        <dbReference type="ARBA" id="ARBA00022827"/>
    </source>
</evidence>
<keyword evidence="2" id="KW-0285">Flavoprotein</keyword>
<dbReference type="GO" id="GO:0004497">
    <property type="term" value="F:monooxygenase activity"/>
    <property type="evidence" value="ECO:0007669"/>
    <property type="project" value="UniProtKB-KW"/>
</dbReference>
<accession>A0A8H6Z992</accession>
<organism evidence="7 8">
    <name type="scientific">Mycena sanguinolenta</name>
    <dbReference type="NCBI Taxonomy" id="230812"/>
    <lineage>
        <taxon>Eukaryota</taxon>
        <taxon>Fungi</taxon>
        <taxon>Dikarya</taxon>
        <taxon>Basidiomycota</taxon>
        <taxon>Agaricomycotina</taxon>
        <taxon>Agaricomycetes</taxon>
        <taxon>Agaricomycetidae</taxon>
        <taxon>Agaricales</taxon>
        <taxon>Marasmiineae</taxon>
        <taxon>Mycenaceae</taxon>
        <taxon>Mycena</taxon>
    </lineage>
</organism>
<sequence length="352" mass="38547">MDLLGYVRTAARPSWTGGLLDAETRAKAAMVPGFAFFKCDAGYSEESQPDHLGENRWTEEQLYEARGGYMLFRYEDLIQTLYAAATGDPPTSASPSRGTVSIRFGAEVVDVDVTSDACAVTLLSGEIHRANAIIGADGTKGVVRRTLLEVEGGADVPMGIAVYCSILPKSLVFENGLEWFYEDLGSSIWMGANRGAWIFPVGGTSDLALWVFTQDDMHDGTWTEADSTMRLVDILGQCDTRLHRLAALAGPPTCIQITNPHRLESWVSKSGRVLALGDAAHPTVPGGIHTFSIALEDAAFIGRIFWHTHNKERVPEFLHAFQEHRRVSNNQSTFDELTQTCQGSAMLSHPRK</sequence>
<dbReference type="InterPro" id="IPR050493">
    <property type="entry name" value="FAD-dep_Monooxygenase_BioMet"/>
</dbReference>
<gene>
    <name evidence="7" type="ORF">MSAN_00522700</name>
</gene>
<evidence type="ECO:0000256" key="5">
    <source>
        <dbReference type="ARBA" id="ARBA00023033"/>
    </source>
</evidence>
<keyword evidence="5" id="KW-0503">Monooxygenase</keyword>
<dbReference type="InterPro" id="IPR036188">
    <property type="entry name" value="FAD/NAD-bd_sf"/>
</dbReference>
<evidence type="ECO:0000256" key="1">
    <source>
        <dbReference type="ARBA" id="ARBA00007992"/>
    </source>
</evidence>
<dbReference type="Proteomes" id="UP000623467">
    <property type="component" value="Unassembled WGS sequence"/>
</dbReference>
<dbReference type="PANTHER" id="PTHR13789">
    <property type="entry name" value="MONOOXYGENASE"/>
    <property type="match status" value="1"/>
</dbReference>
<feature type="domain" description="FAD-binding" evidence="6">
    <location>
        <begin position="96"/>
        <end position="327"/>
    </location>
</feature>
<proteinExistence type="inferred from homology"/>
<name>A0A8H6Z992_9AGAR</name>
<keyword evidence="4" id="KW-0560">Oxidoreductase</keyword>
<dbReference type="SUPFAM" id="SSF51905">
    <property type="entry name" value="FAD/NAD(P)-binding domain"/>
    <property type="match status" value="1"/>
</dbReference>
<keyword evidence="8" id="KW-1185">Reference proteome</keyword>
<dbReference type="PANTHER" id="PTHR13789:SF309">
    <property type="entry name" value="PUTATIVE (AFU_ORTHOLOGUE AFUA_6G14510)-RELATED"/>
    <property type="match status" value="1"/>
</dbReference>
<evidence type="ECO:0000259" key="6">
    <source>
        <dbReference type="Pfam" id="PF01494"/>
    </source>
</evidence>
<evidence type="ECO:0000256" key="4">
    <source>
        <dbReference type="ARBA" id="ARBA00023002"/>
    </source>
</evidence>
<dbReference type="AlphaFoldDB" id="A0A8H6Z992"/>
<comment type="caution">
    <text evidence="7">The sequence shown here is derived from an EMBL/GenBank/DDBJ whole genome shotgun (WGS) entry which is preliminary data.</text>
</comment>
<dbReference type="OrthoDB" id="16820at2759"/>
<dbReference type="PRINTS" id="PR00420">
    <property type="entry name" value="RNGMNOXGNASE"/>
</dbReference>
<dbReference type="EMBL" id="JACAZH010000003">
    <property type="protein sequence ID" value="KAF7373147.1"/>
    <property type="molecule type" value="Genomic_DNA"/>
</dbReference>